<organism evidence="1 2">
    <name type="scientific">Photorhabdus temperata subsp. temperata Meg1</name>
    <dbReference type="NCBI Taxonomy" id="1393735"/>
    <lineage>
        <taxon>Bacteria</taxon>
        <taxon>Pseudomonadati</taxon>
        <taxon>Pseudomonadota</taxon>
        <taxon>Gammaproteobacteria</taxon>
        <taxon>Enterobacterales</taxon>
        <taxon>Morganellaceae</taxon>
        <taxon>Photorhabdus</taxon>
    </lineage>
</organism>
<gene>
    <name evidence="1" type="ORF">MEG1DRAFT_01656</name>
</gene>
<accession>A0A081RYH9</accession>
<evidence type="ECO:0008006" key="3">
    <source>
        <dbReference type="Google" id="ProtNLM"/>
    </source>
</evidence>
<name>A0A081RYH9_PHOTE</name>
<comment type="caution">
    <text evidence="1">The sequence shown here is derived from an EMBL/GenBank/DDBJ whole genome shotgun (WGS) entry which is preliminary data.</text>
</comment>
<dbReference type="PATRIC" id="fig|1393735.3.peg.1699"/>
<proteinExistence type="predicted"/>
<reference evidence="1 2" key="1">
    <citation type="submission" date="2014-03" db="EMBL/GenBank/DDBJ databases">
        <title>Draft Genome of Photorhabdus temperata Meg1.</title>
        <authorList>
            <person name="Hurst S.G.IV."/>
            <person name="Morris K."/>
            <person name="Thomas K."/>
            <person name="Tisa L.S."/>
        </authorList>
    </citation>
    <scope>NUCLEOTIDE SEQUENCE [LARGE SCALE GENOMIC DNA]</scope>
    <source>
        <strain evidence="1 2">Meg1</strain>
    </source>
</reference>
<evidence type="ECO:0000313" key="2">
    <source>
        <dbReference type="Proteomes" id="UP000028002"/>
    </source>
</evidence>
<dbReference type="RefSeq" id="WP_023044273.1">
    <property type="nucleotide sequence ID" value="NZ_CAWLUD010000024.1"/>
</dbReference>
<sequence>MENILSNPDYAVKKAQEWMEHIDKGGTRLLKDWQRSDNIFTDISDLEDYSKVQSPANAAATENYVLLAKQSATSYKYPVSVTEGLQTIVNICRAVSDYNALDPEGKGNKEHFFAFTKELSGVPILSLISKSVQNVVQKSRNMDVLINSFLESFQGLTYLERGQMRAPLRQLALAALSYAGKKQTRSNFVQNVFATSSRGVSCFLYWSEFSIIALEDNKGTIEFQSTYLLPQAEYQLSYEAWRNARPAFEKVQKETLEDWINNMTTRKKEKK</sequence>
<evidence type="ECO:0000313" key="1">
    <source>
        <dbReference type="EMBL" id="KER03732.1"/>
    </source>
</evidence>
<dbReference type="Proteomes" id="UP000028002">
    <property type="component" value="Unassembled WGS sequence"/>
</dbReference>
<dbReference type="AlphaFoldDB" id="A0A081RYH9"/>
<protein>
    <recommendedName>
        <fullName evidence="3">Virulence factor Evf domain-containing protein</fullName>
    </recommendedName>
</protein>
<dbReference type="EMBL" id="JGVH01000024">
    <property type="protein sequence ID" value="KER03732.1"/>
    <property type="molecule type" value="Genomic_DNA"/>
</dbReference>